<dbReference type="PANTHER" id="PTHR42786:SF7">
    <property type="entry name" value="TRNA_RRNA METHYLTRANSFERASE SPOU TYPE DOMAIN-CONTAINING PROTEIN"/>
    <property type="match status" value="1"/>
</dbReference>
<sequence length="280" mass="30092">MTEKSDLSLLPPPVVVLVEIQLAENIGTAIRAMANFGLPELRLVAPRDGWPNERGLAAASRSELVLESIRVFDTLEAAIADCGLVFATTARSRDMAKPVVGPEEAAGRTAVAGRAGTRTAILFGRERVGLDNDEVALSDAILTLPVDPRFSSLNIAQAVLIVAYEWRRLATGGALPFAAYESSGTASKEELLGLMEHIEGSLDDASYFRPVEKRPVMVRALRGIFQKMALTSQEVRTLRGVVAALEGRSTRPTRQRGPARTPPKRRGVMPSAPPETPSEG</sequence>
<gene>
    <name evidence="7" type="ORF">F0357_05030</name>
</gene>
<dbReference type="GO" id="GO:0008173">
    <property type="term" value="F:RNA methyltransferase activity"/>
    <property type="evidence" value="ECO:0007669"/>
    <property type="project" value="InterPro"/>
</dbReference>
<protein>
    <submittedName>
        <fullName evidence="7">RNA methyltransferase</fullName>
    </submittedName>
</protein>
<dbReference type="PANTHER" id="PTHR42786">
    <property type="entry name" value="TRNA/RRNA METHYLTRANSFERASE"/>
    <property type="match status" value="1"/>
</dbReference>
<feature type="region of interest" description="Disordered" evidence="5">
    <location>
        <begin position="246"/>
        <end position="280"/>
    </location>
</feature>
<dbReference type="Proteomes" id="UP000332515">
    <property type="component" value="Unassembled WGS sequence"/>
</dbReference>
<evidence type="ECO:0000259" key="6">
    <source>
        <dbReference type="Pfam" id="PF00588"/>
    </source>
</evidence>
<dbReference type="RefSeq" id="WP_153479362.1">
    <property type="nucleotide sequence ID" value="NZ_VWNA01000001.1"/>
</dbReference>
<proteinExistence type="inferred from homology"/>
<evidence type="ECO:0000313" key="7">
    <source>
        <dbReference type="EMBL" id="MQT12039.1"/>
    </source>
</evidence>
<dbReference type="CDD" id="cd18093">
    <property type="entry name" value="SpoU-like_TrmJ"/>
    <property type="match status" value="1"/>
</dbReference>
<keyword evidence="2 7" id="KW-0489">Methyltransferase</keyword>
<dbReference type="InterPro" id="IPR029026">
    <property type="entry name" value="tRNA_m1G_MTases_N"/>
</dbReference>
<name>A0A6A7Y2I6_9HYPH</name>
<comment type="similarity">
    <text evidence="1">Belongs to the class IV-like SAM-binding methyltransferase superfamily. RNA methyltransferase TrmH family.</text>
</comment>
<comment type="caution">
    <text evidence="7">The sequence shown here is derived from an EMBL/GenBank/DDBJ whole genome shotgun (WGS) entry which is preliminary data.</text>
</comment>
<feature type="compositionally biased region" description="Pro residues" evidence="5">
    <location>
        <begin position="271"/>
        <end position="280"/>
    </location>
</feature>
<dbReference type="SUPFAM" id="SSF75217">
    <property type="entry name" value="alpha/beta knot"/>
    <property type="match status" value="1"/>
</dbReference>
<dbReference type="Pfam" id="PF00588">
    <property type="entry name" value="SpoU_methylase"/>
    <property type="match status" value="1"/>
</dbReference>
<evidence type="ECO:0000256" key="2">
    <source>
        <dbReference type="ARBA" id="ARBA00022603"/>
    </source>
</evidence>
<dbReference type="GO" id="GO:0005829">
    <property type="term" value="C:cytosol"/>
    <property type="evidence" value="ECO:0007669"/>
    <property type="project" value="TreeGrafter"/>
</dbReference>
<accession>A0A6A7Y2I6</accession>
<dbReference type="EMBL" id="VWNA01000001">
    <property type="protein sequence ID" value="MQT12039.1"/>
    <property type="molecule type" value="Genomic_DNA"/>
</dbReference>
<organism evidence="7 8">
    <name type="scientific">Segnochrobactrum spirostomi</name>
    <dbReference type="NCBI Taxonomy" id="2608987"/>
    <lineage>
        <taxon>Bacteria</taxon>
        <taxon>Pseudomonadati</taxon>
        <taxon>Pseudomonadota</taxon>
        <taxon>Alphaproteobacteria</taxon>
        <taxon>Hyphomicrobiales</taxon>
        <taxon>Segnochrobactraceae</taxon>
        <taxon>Segnochrobactrum</taxon>
    </lineage>
</organism>
<evidence type="ECO:0000256" key="5">
    <source>
        <dbReference type="SAM" id="MobiDB-lite"/>
    </source>
</evidence>
<evidence type="ECO:0000313" key="8">
    <source>
        <dbReference type="Proteomes" id="UP000332515"/>
    </source>
</evidence>
<dbReference type="InterPro" id="IPR029028">
    <property type="entry name" value="Alpha/beta_knot_MTases"/>
</dbReference>
<evidence type="ECO:0000256" key="3">
    <source>
        <dbReference type="ARBA" id="ARBA00022679"/>
    </source>
</evidence>
<keyword evidence="3 7" id="KW-0808">Transferase</keyword>
<dbReference type="Gene3D" id="1.10.8.590">
    <property type="match status" value="1"/>
</dbReference>
<reference evidence="7 8" key="1">
    <citation type="submission" date="2019-09" db="EMBL/GenBank/DDBJ databases">
        <title>Segnochrobactrum spirostomi gen. nov., sp. nov., isolated from the ciliate Spirostomum cf. yagiui and description of a novel family, Segnochrobactraceae fam. nov. within the order Rhizobiales of the class Alphaproteobacteria.</title>
        <authorList>
            <person name="Akter S."/>
            <person name="Shazib S.U.A."/>
            <person name="Shin M.K."/>
        </authorList>
    </citation>
    <scope>NUCLEOTIDE SEQUENCE [LARGE SCALE GENOMIC DNA]</scope>
    <source>
        <strain evidence="7 8">Sp-1</strain>
    </source>
</reference>
<evidence type="ECO:0000256" key="1">
    <source>
        <dbReference type="ARBA" id="ARBA00007228"/>
    </source>
</evidence>
<keyword evidence="8" id="KW-1185">Reference proteome</keyword>
<feature type="domain" description="tRNA/rRNA methyltransferase SpoU type" evidence="6">
    <location>
        <begin position="14"/>
        <end position="164"/>
    </location>
</feature>
<keyword evidence="4" id="KW-0949">S-adenosyl-L-methionine</keyword>
<dbReference type="PIRSF" id="PIRSF004808">
    <property type="entry name" value="LasT"/>
    <property type="match status" value="1"/>
</dbReference>
<dbReference type="InterPro" id="IPR001537">
    <property type="entry name" value="SpoU_MeTrfase"/>
</dbReference>
<dbReference type="GO" id="GO:0003723">
    <property type="term" value="F:RNA binding"/>
    <property type="evidence" value="ECO:0007669"/>
    <property type="project" value="InterPro"/>
</dbReference>
<dbReference type="AlphaFoldDB" id="A0A6A7Y2I6"/>
<dbReference type="InterPro" id="IPR004384">
    <property type="entry name" value="RNA_MeTrfase_TrmJ/LasT"/>
</dbReference>
<dbReference type="GO" id="GO:0002128">
    <property type="term" value="P:tRNA nucleoside ribose methylation"/>
    <property type="evidence" value="ECO:0007669"/>
    <property type="project" value="TreeGrafter"/>
</dbReference>
<dbReference type="Gene3D" id="3.40.1280.10">
    <property type="match status" value="1"/>
</dbReference>
<evidence type="ECO:0000256" key="4">
    <source>
        <dbReference type="ARBA" id="ARBA00022691"/>
    </source>
</evidence>